<accession>A0A563DV76</accession>
<keyword evidence="4" id="KW-1133">Transmembrane helix</keyword>
<dbReference type="OrthoDB" id="151996at2"/>
<reference evidence="6 7" key="1">
    <citation type="submission" date="2019-05" db="EMBL/GenBank/DDBJ databases">
        <authorList>
            <person name="Lee S.D."/>
        </authorList>
    </citation>
    <scope>NUCLEOTIDE SEQUENCE [LARGE SCALE GENOMIC DNA]</scope>
    <source>
        <strain evidence="6 7">C5-26</strain>
    </source>
</reference>
<evidence type="ECO:0000313" key="6">
    <source>
        <dbReference type="EMBL" id="TWP33822.1"/>
    </source>
</evidence>
<comment type="similarity">
    <text evidence="1 3">Belongs to the short-chain dehydrogenases/reductases (SDR) family.</text>
</comment>
<dbReference type="RefSeq" id="WP_146319700.1">
    <property type="nucleotide sequence ID" value="NZ_VCQV01000035.1"/>
</dbReference>
<dbReference type="PANTHER" id="PTHR44196:SF1">
    <property type="entry name" value="DEHYDROGENASE_REDUCTASE SDR FAMILY MEMBER 7B"/>
    <property type="match status" value="1"/>
</dbReference>
<evidence type="ECO:0000313" key="7">
    <source>
        <dbReference type="Proteomes" id="UP000320244"/>
    </source>
</evidence>
<keyword evidence="4" id="KW-0812">Transmembrane</keyword>
<evidence type="ECO:0000259" key="5">
    <source>
        <dbReference type="SMART" id="SM00822"/>
    </source>
</evidence>
<dbReference type="AlphaFoldDB" id="A0A563DV76"/>
<dbReference type="Pfam" id="PF00106">
    <property type="entry name" value="adh_short"/>
    <property type="match status" value="1"/>
</dbReference>
<dbReference type="InterPro" id="IPR036291">
    <property type="entry name" value="NAD(P)-bd_dom_sf"/>
</dbReference>
<dbReference type="Gene3D" id="3.40.50.720">
    <property type="entry name" value="NAD(P)-binding Rossmann-like Domain"/>
    <property type="match status" value="1"/>
</dbReference>
<sequence length="337" mass="35886">MTQPRSRPIVVVTGGTAGVGRATVREFAGAGYDVAILARGAAGLAGAAGEVEATGARALAIECDVADHEAVDAATDRVESELGPIDVWVNVAFVGSLSFFWDTDPQAYQRMTQVTYFGQVNGVRSALRVMRPRDRGAIVNVSSAMAYRSIPLQSAYCGAKHAIKGMTESVITELRATGSRVTIGLVTLPGVNTTQFNWNLNKMPDHPMPVPPIVQPEVCASAIRFSAEHPRRNMWVGISTAYTVMGNRVAPAFADWYLGKTGVKSQQVKKDYPRWGSNVFEPQDAEHDRGARGEFNKKAATRDPVSFVAKNRLATLAGGVAAVGVGIAAVVRVGGRS</sequence>
<dbReference type="PRINTS" id="PR00081">
    <property type="entry name" value="GDHRDH"/>
</dbReference>
<comment type="caution">
    <text evidence="6">The sequence shown here is derived from an EMBL/GenBank/DDBJ whole genome shotgun (WGS) entry which is preliminary data.</text>
</comment>
<reference evidence="6 7" key="2">
    <citation type="submission" date="2019-08" db="EMBL/GenBank/DDBJ databases">
        <title>Jejuicoccus antrihumi gen. nov., sp. nov., a new member of the family Dermacoccaceae isolated from a cave.</title>
        <authorList>
            <person name="Schumann P."/>
            <person name="Kim I.S."/>
        </authorList>
    </citation>
    <scope>NUCLEOTIDE SEQUENCE [LARGE SCALE GENOMIC DNA]</scope>
    <source>
        <strain evidence="6 7">C5-26</strain>
    </source>
</reference>
<dbReference type="PANTHER" id="PTHR44196">
    <property type="entry name" value="DEHYDROGENASE/REDUCTASE SDR FAMILY MEMBER 7B"/>
    <property type="match status" value="1"/>
</dbReference>
<dbReference type="PRINTS" id="PR00080">
    <property type="entry name" value="SDRFAMILY"/>
</dbReference>
<dbReference type="SUPFAM" id="SSF51735">
    <property type="entry name" value="NAD(P)-binding Rossmann-fold domains"/>
    <property type="match status" value="1"/>
</dbReference>
<name>A0A563DV76_9MICO</name>
<evidence type="ECO:0000256" key="2">
    <source>
        <dbReference type="ARBA" id="ARBA00023002"/>
    </source>
</evidence>
<keyword evidence="2" id="KW-0560">Oxidoreductase</keyword>
<dbReference type="Proteomes" id="UP000320244">
    <property type="component" value="Unassembled WGS sequence"/>
</dbReference>
<dbReference type="GO" id="GO:0016491">
    <property type="term" value="F:oxidoreductase activity"/>
    <property type="evidence" value="ECO:0007669"/>
    <property type="project" value="UniProtKB-KW"/>
</dbReference>
<gene>
    <name evidence="6" type="ORF">FGL98_19775</name>
</gene>
<dbReference type="GO" id="GO:0016020">
    <property type="term" value="C:membrane"/>
    <property type="evidence" value="ECO:0007669"/>
    <property type="project" value="TreeGrafter"/>
</dbReference>
<dbReference type="NCBIfam" id="NF005495">
    <property type="entry name" value="PRK07109.1"/>
    <property type="match status" value="1"/>
</dbReference>
<evidence type="ECO:0000256" key="1">
    <source>
        <dbReference type="ARBA" id="ARBA00006484"/>
    </source>
</evidence>
<evidence type="ECO:0000256" key="3">
    <source>
        <dbReference type="RuleBase" id="RU000363"/>
    </source>
</evidence>
<feature type="domain" description="Ketoreductase" evidence="5">
    <location>
        <begin position="8"/>
        <end position="194"/>
    </location>
</feature>
<feature type="transmembrane region" description="Helical" evidence="4">
    <location>
        <begin position="313"/>
        <end position="334"/>
    </location>
</feature>
<evidence type="ECO:0000256" key="4">
    <source>
        <dbReference type="SAM" id="Phobius"/>
    </source>
</evidence>
<dbReference type="InterPro" id="IPR002347">
    <property type="entry name" value="SDR_fam"/>
</dbReference>
<dbReference type="SMART" id="SM00822">
    <property type="entry name" value="PKS_KR"/>
    <property type="match status" value="1"/>
</dbReference>
<keyword evidence="4" id="KW-0472">Membrane</keyword>
<proteinExistence type="inferred from homology"/>
<dbReference type="EMBL" id="VCQV01000035">
    <property type="protein sequence ID" value="TWP33822.1"/>
    <property type="molecule type" value="Genomic_DNA"/>
</dbReference>
<organism evidence="6 7">
    <name type="scientific">Leekyejoonella antrihumi</name>
    <dbReference type="NCBI Taxonomy" id="1660198"/>
    <lineage>
        <taxon>Bacteria</taxon>
        <taxon>Bacillati</taxon>
        <taxon>Actinomycetota</taxon>
        <taxon>Actinomycetes</taxon>
        <taxon>Micrococcales</taxon>
        <taxon>Dermacoccaceae</taxon>
        <taxon>Leekyejoonella</taxon>
    </lineage>
</organism>
<protein>
    <submittedName>
        <fullName evidence="6">SDR family oxidoreductase</fullName>
    </submittedName>
</protein>
<keyword evidence="7" id="KW-1185">Reference proteome</keyword>
<dbReference type="InterPro" id="IPR057326">
    <property type="entry name" value="KR_dom"/>
</dbReference>